<dbReference type="InterPro" id="IPR050678">
    <property type="entry name" value="DNA_Partitioning_ATPase"/>
</dbReference>
<dbReference type="RefSeq" id="WP_379013455.1">
    <property type="nucleotide sequence ID" value="NZ_JBHSDC010000012.1"/>
</dbReference>
<keyword evidence="3" id="KW-1185">Reference proteome</keyword>
<dbReference type="EMBL" id="JBHSDC010000012">
    <property type="protein sequence ID" value="MFC4231844.1"/>
    <property type="molecule type" value="Genomic_DNA"/>
</dbReference>
<dbReference type="PANTHER" id="PTHR13696:SF99">
    <property type="entry name" value="COBYRINIC ACID AC-DIAMIDE SYNTHASE"/>
    <property type="match status" value="1"/>
</dbReference>
<dbReference type="InterPro" id="IPR025669">
    <property type="entry name" value="AAA_dom"/>
</dbReference>
<reference evidence="3" key="1">
    <citation type="journal article" date="2019" name="Int. J. Syst. Evol. Microbiol.">
        <title>The Global Catalogue of Microorganisms (GCM) 10K type strain sequencing project: providing services to taxonomists for standard genome sequencing and annotation.</title>
        <authorList>
            <consortium name="The Broad Institute Genomics Platform"/>
            <consortium name="The Broad Institute Genome Sequencing Center for Infectious Disease"/>
            <person name="Wu L."/>
            <person name="Ma J."/>
        </authorList>
    </citation>
    <scope>NUCLEOTIDE SEQUENCE [LARGE SCALE GENOMIC DNA]</scope>
    <source>
        <strain evidence="3">CECT 8010</strain>
    </source>
</reference>
<name>A0ABV8PWA2_9BACT</name>
<dbReference type="PANTHER" id="PTHR13696">
    <property type="entry name" value="P-LOOP CONTAINING NUCLEOSIDE TRIPHOSPHATE HYDROLASE"/>
    <property type="match status" value="1"/>
</dbReference>
<evidence type="ECO:0000313" key="2">
    <source>
        <dbReference type="EMBL" id="MFC4231844.1"/>
    </source>
</evidence>
<dbReference type="CDD" id="cd02042">
    <property type="entry name" value="ParAB_family"/>
    <property type="match status" value="1"/>
</dbReference>
<organism evidence="2 3">
    <name type="scientific">Parasediminibacterium paludis</name>
    <dbReference type="NCBI Taxonomy" id="908966"/>
    <lineage>
        <taxon>Bacteria</taxon>
        <taxon>Pseudomonadati</taxon>
        <taxon>Bacteroidota</taxon>
        <taxon>Chitinophagia</taxon>
        <taxon>Chitinophagales</taxon>
        <taxon>Chitinophagaceae</taxon>
        <taxon>Parasediminibacterium</taxon>
    </lineage>
</organism>
<accession>A0ABV8PWA2</accession>
<dbReference type="InterPro" id="IPR027417">
    <property type="entry name" value="P-loop_NTPase"/>
</dbReference>
<dbReference type="Pfam" id="PF13614">
    <property type="entry name" value="AAA_31"/>
    <property type="match status" value="1"/>
</dbReference>
<gene>
    <name evidence="2" type="ORF">ACFOW1_08075</name>
</gene>
<comment type="caution">
    <text evidence="2">The sequence shown here is derived from an EMBL/GenBank/DDBJ whole genome shotgun (WGS) entry which is preliminary data.</text>
</comment>
<proteinExistence type="predicted"/>
<dbReference type="SUPFAM" id="SSF52540">
    <property type="entry name" value="P-loop containing nucleoside triphosphate hydrolases"/>
    <property type="match status" value="1"/>
</dbReference>
<dbReference type="Gene3D" id="3.40.50.300">
    <property type="entry name" value="P-loop containing nucleotide triphosphate hydrolases"/>
    <property type="match status" value="1"/>
</dbReference>
<dbReference type="Proteomes" id="UP001595906">
    <property type="component" value="Unassembled WGS sequence"/>
</dbReference>
<sequence length="283" mass="32374">MKTIAIYNIKGGVGKTTTTINLACLLAKMNLSVLVWDLDAQGGTSFFFDKEHQNNQNFGKLFSGYISIYDVIKPADTYHIDIIANDTLFSDQFINHASQLTKLDFFSNQLVKNVLSKVNDDYDVVIIDCPPGKFTMHDNVFCATDLLLVPNIPAPLSMYCNDMLLAAMQKLQPSKTKIFSFFNLVQMQKKLHKTYLNSESSLVHQLENYIPFYTEIETISQSKTSIFHQLKDSKSILYYENLWDEICIKMGWDMFRVYRGRVVELNPESAITYSEIAMISQSL</sequence>
<protein>
    <submittedName>
        <fullName evidence="2">ParA family protein</fullName>
    </submittedName>
</protein>
<evidence type="ECO:0000259" key="1">
    <source>
        <dbReference type="Pfam" id="PF13614"/>
    </source>
</evidence>
<feature type="domain" description="AAA" evidence="1">
    <location>
        <begin position="1"/>
        <end position="175"/>
    </location>
</feature>
<evidence type="ECO:0000313" key="3">
    <source>
        <dbReference type="Proteomes" id="UP001595906"/>
    </source>
</evidence>